<feature type="compositionally biased region" description="Acidic residues" evidence="1">
    <location>
        <begin position="997"/>
        <end position="1008"/>
    </location>
</feature>
<feature type="compositionally biased region" description="Basic and acidic residues" evidence="1">
    <location>
        <begin position="611"/>
        <end position="620"/>
    </location>
</feature>
<feature type="compositionally biased region" description="Basic and acidic residues" evidence="1">
    <location>
        <begin position="1009"/>
        <end position="1031"/>
    </location>
</feature>
<name>A0A9P6QIE7_9FUNG</name>
<feature type="region of interest" description="Disordered" evidence="1">
    <location>
        <begin position="1086"/>
        <end position="1253"/>
    </location>
</feature>
<feature type="region of interest" description="Disordered" evidence="1">
    <location>
        <begin position="1293"/>
        <end position="1319"/>
    </location>
</feature>
<feature type="compositionally biased region" description="Low complexity" evidence="1">
    <location>
        <begin position="52"/>
        <end position="61"/>
    </location>
</feature>
<dbReference type="EMBL" id="JAAAJB010000077">
    <property type="protein sequence ID" value="KAG0267321.1"/>
    <property type="molecule type" value="Genomic_DNA"/>
</dbReference>
<feature type="compositionally biased region" description="Pro residues" evidence="1">
    <location>
        <begin position="198"/>
        <end position="207"/>
    </location>
</feature>
<dbReference type="OrthoDB" id="2565191at2759"/>
<feature type="compositionally biased region" description="Low complexity" evidence="1">
    <location>
        <begin position="209"/>
        <end position="221"/>
    </location>
</feature>
<protein>
    <submittedName>
        <fullName evidence="2">Uncharacterized protein</fullName>
    </submittedName>
</protein>
<feature type="region of interest" description="Disordered" evidence="1">
    <location>
        <begin position="1"/>
        <end position="116"/>
    </location>
</feature>
<feature type="region of interest" description="Disordered" evidence="1">
    <location>
        <begin position="545"/>
        <end position="677"/>
    </location>
</feature>
<feature type="region of interest" description="Disordered" evidence="1">
    <location>
        <begin position="348"/>
        <end position="418"/>
    </location>
</feature>
<proteinExistence type="predicted"/>
<evidence type="ECO:0000313" key="2">
    <source>
        <dbReference type="EMBL" id="KAG0267321.1"/>
    </source>
</evidence>
<feature type="region of interest" description="Disordered" evidence="1">
    <location>
        <begin position="131"/>
        <end position="229"/>
    </location>
</feature>
<evidence type="ECO:0000256" key="1">
    <source>
        <dbReference type="SAM" id="MobiDB-lite"/>
    </source>
</evidence>
<dbReference type="Proteomes" id="UP000807716">
    <property type="component" value="Unassembled WGS sequence"/>
</dbReference>
<evidence type="ECO:0000313" key="3">
    <source>
        <dbReference type="Proteomes" id="UP000807716"/>
    </source>
</evidence>
<feature type="compositionally biased region" description="Basic and acidic residues" evidence="1">
    <location>
        <begin position="361"/>
        <end position="390"/>
    </location>
</feature>
<feature type="compositionally biased region" description="Low complexity" evidence="1">
    <location>
        <begin position="392"/>
        <end position="410"/>
    </location>
</feature>
<feature type="region of interest" description="Disordered" evidence="1">
    <location>
        <begin position="735"/>
        <end position="797"/>
    </location>
</feature>
<gene>
    <name evidence="2" type="ORF">DFQ27_008881</name>
</gene>
<reference evidence="2" key="1">
    <citation type="journal article" date="2020" name="Fungal Divers.">
        <title>Resolving the Mortierellaceae phylogeny through synthesis of multi-gene phylogenetics and phylogenomics.</title>
        <authorList>
            <person name="Vandepol N."/>
            <person name="Liber J."/>
            <person name="Desiro A."/>
            <person name="Na H."/>
            <person name="Kennedy M."/>
            <person name="Barry K."/>
            <person name="Grigoriev I.V."/>
            <person name="Miller A.N."/>
            <person name="O'Donnell K."/>
            <person name="Stajich J.E."/>
            <person name="Bonito G."/>
        </authorList>
    </citation>
    <scope>NUCLEOTIDE SEQUENCE</scope>
    <source>
        <strain evidence="2">BC1065</strain>
    </source>
</reference>
<feature type="compositionally biased region" description="Acidic residues" evidence="1">
    <location>
        <begin position="1114"/>
        <end position="1166"/>
    </location>
</feature>
<feature type="compositionally biased region" description="Acidic residues" evidence="1">
    <location>
        <begin position="1296"/>
        <end position="1305"/>
    </location>
</feature>
<keyword evidence="3" id="KW-1185">Reference proteome</keyword>
<feature type="compositionally biased region" description="Acidic residues" evidence="1">
    <location>
        <begin position="102"/>
        <end position="116"/>
    </location>
</feature>
<feature type="compositionally biased region" description="Pro residues" evidence="1">
    <location>
        <begin position="62"/>
        <end position="73"/>
    </location>
</feature>
<dbReference type="PANTHER" id="PTHR36812:SF9">
    <property type="entry name" value="MYB-LIKE PROTEIN X ISOFORM X1"/>
    <property type="match status" value="1"/>
</dbReference>
<feature type="compositionally biased region" description="Acidic residues" evidence="1">
    <location>
        <begin position="158"/>
        <end position="187"/>
    </location>
</feature>
<accession>A0A9P6QIE7</accession>
<organism evidence="2 3">
    <name type="scientific">Actinomortierella ambigua</name>
    <dbReference type="NCBI Taxonomy" id="1343610"/>
    <lineage>
        <taxon>Eukaryota</taxon>
        <taxon>Fungi</taxon>
        <taxon>Fungi incertae sedis</taxon>
        <taxon>Mucoromycota</taxon>
        <taxon>Mortierellomycotina</taxon>
        <taxon>Mortierellomycetes</taxon>
        <taxon>Mortierellales</taxon>
        <taxon>Mortierellaceae</taxon>
        <taxon>Actinomortierella</taxon>
    </lineage>
</organism>
<feature type="compositionally biased region" description="Low complexity" evidence="1">
    <location>
        <begin position="926"/>
        <end position="939"/>
    </location>
</feature>
<feature type="compositionally biased region" description="Basic and acidic residues" evidence="1">
    <location>
        <begin position="76"/>
        <end position="85"/>
    </location>
</feature>
<feature type="compositionally biased region" description="Low complexity" evidence="1">
    <location>
        <begin position="954"/>
        <end position="964"/>
    </location>
</feature>
<comment type="caution">
    <text evidence="2">The sequence shown here is derived from an EMBL/GenBank/DDBJ whole genome shotgun (WGS) entry which is preliminary data.</text>
</comment>
<feature type="region of interest" description="Disordered" evidence="1">
    <location>
        <begin position="926"/>
        <end position="965"/>
    </location>
</feature>
<feature type="compositionally biased region" description="Basic and acidic residues" evidence="1">
    <location>
        <begin position="567"/>
        <end position="599"/>
    </location>
</feature>
<dbReference type="PANTHER" id="PTHR36812">
    <property type="entry name" value="NEUROFILAMENT TRIPLET M PROTEIN-LIKE PROTEIN"/>
    <property type="match status" value="1"/>
</dbReference>
<feature type="compositionally biased region" description="Acidic residues" evidence="1">
    <location>
        <begin position="1177"/>
        <end position="1188"/>
    </location>
</feature>
<feature type="region of interest" description="Disordered" evidence="1">
    <location>
        <begin position="982"/>
        <end position="1052"/>
    </location>
</feature>
<sequence>MTSPPPRPSQGSDDDGITQAEHSFHARKRQRLETANDSEGSVLDGHSYGVDRPSSSSSALRAPPPTEPAPELAPTPREREERQVVENETDVPQDIPGPGGEASEDDGFEKIDDLDDTALQDRIEAYRQRLLTMTSGRKIRMNDKGKKRQPPPGGQQDYGDEEYHEEDEEDEEEDEDDEDEDEDEEVIEQVLEAGALPLLPPPPPSPPQTETAATSSGSTATNRSHIRPFPARSRNVYPIYPLAPRNHHWPVYHPLTKEAERRAALLPPPPIVEQLTAAEYTDHLRYRPSELRMPTVQRKVDKLRTIVSGVNSRLITDKRVAQELWKAARAARSTISYQLRPPKIATRLDLEAAKGRTANDTGKDKSKDKGKGKDRKLVEDGSDGDERMEVDTATGSSAAVAATTSAPANAPLRPEAADELEVTSKVKIEYLDPVYKHVEYYNTCFPCQLQGFNCSGERPVCAQCYHSIHPDRCEYVARNIARPALVRQQQRRASEDPEAVEREVLRRKFTAMFLPRNTAAENLPLRIQDDEQALAFVRRDRRGMPIAFTGREEPRKGNNDGGGPSERGGKAGDDSRLRPDEDSRQDRNPQKEVENEDNRSTLSKIQLDTAGTRDLDLTRRESKHGKSTARKGVLGTHLHALQGSIERRRHGTADEATEGGNDAKTDQPAVATPHDGGQKKLVVDGVFITKRALDVTELSTTWKEDALKTKRAYNTRSTPRETQALAKQLQQSTMLQQEMGVINPEKQKRSRRSAGRAEADSTSDDGDVADGKRATQDLQKQARTSDPPLQAKAKPSKAWSLMNKFGKSIDGKDAVRDKVQYAKTWKPWDTIDDSEIGPSLCPPPEDSLLRALHHYTTYYFTYILPSPDIFESLDLTSQIALGMILQEVVAEFAIKLGRQGQLEDREVQKLRLDYLQKLREKEAAQTAAATSRASSIGAGVSDTGGGSASYTGPSSSRASRASSSKLPLATVDGTLLSTTGASRRIFGTGSKNNNNNGDEDDSSDDDDDERYRSRDERMQIASQKKKEKENEPLPPGELARLRQPVPGGNEVSAVMGKARKLLAMFRKGPEGHQAQDHQLADILDEELGIYSGGRPGAEGAATSQSSRLDKDKEEEKDDDDDDEEEEEDSESEEEDYLLDSEEEEEEEEDNDKAMEGVEDSGSEPDLDEFHKVVEQFEAAEDELLADEDALFHSLAGFADEQENDRSQEPRRARSLLSSGRASDRSTLRGLGSRNASPDTIGGSEGEEDDYFDSVDGTADRMVTSMGSTRFGAMFGAAEPSDEDEYEAATLPMSQIVDDDDSDSEEEWKLYDNEDEDEEL</sequence>